<accession>A0A382DPC1</accession>
<proteinExistence type="predicted"/>
<gene>
    <name evidence="1" type="ORF">METZ01_LOCUS192271</name>
</gene>
<organism evidence="1">
    <name type="scientific">marine metagenome</name>
    <dbReference type="NCBI Taxonomy" id="408172"/>
    <lineage>
        <taxon>unclassified sequences</taxon>
        <taxon>metagenomes</taxon>
        <taxon>ecological metagenomes</taxon>
    </lineage>
</organism>
<reference evidence="1" key="1">
    <citation type="submission" date="2018-05" db="EMBL/GenBank/DDBJ databases">
        <authorList>
            <person name="Lanie J.A."/>
            <person name="Ng W.-L."/>
            <person name="Kazmierczak K.M."/>
            <person name="Andrzejewski T.M."/>
            <person name="Davidsen T.M."/>
            <person name="Wayne K.J."/>
            <person name="Tettelin H."/>
            <person name="Glass J.I."/>
            <person name="Rusch D."/>
            <person name="Podicherti R."/>
            <person name="Tsui H.-C.T."/>
            <person name="Winkler M.E."/>
        </authorList>
    </citation>
    <scope>NUCLEOTIDE SEQUENCE</scope>
</reference>
<dbReference type="AlphaFoldDB" id="A0A382DPC1"/>
<protein>
    <submittedName>
        <fullName evidence="1">Uncharacterized protein</fullName>
    </submittedName>
</protein>
<dbReference type="EMBL" id="UINC01040064">
    <property type="protein sequence ID" value="SVB39417.1"/>
    <property type="molecule type" value="Genomic_DNA"/>
</dbReference>
<evidence type="ECO:0000313" key="1">
    <source>
        <dbReference type="EMBL" id="SVB39417.1"/>
    </source>
</evidence>
<sequence>MAKKVPQDINQIFDDLDKLKDFCRDHGFRFNEADLYNPRMFVWQQYTKFINGKNCKNNWDDEISRVRSSYRPKPRQEVDKRT</sequence>
<name>A0A382DPC1_9ZZZZ</name>